<feature type="non-terminal residue" evidence="1">
    <location>
        <position position="1"/>
    </location>
</feature>
<dbReference type="OrthoDB" id="19300at2759"/>
<protein>
    <submittedName>
        <fullName evidence="1">Signal transducer and activator of transcription</fullName>
    </submittedName>
</protein>
<reference evidence="2" key="1">
    <citation type="submission" date="2021-01" db="EMBL/GenBank/DDBJ databases">
        <title>Caligus Genome Assembly.</title>
        <authorList>
            <person name="Gallardo-Escarate C."/>
        </authorList>
    </citation>
    <scope>NUCLEOTIDE SEQUENCE [LARGE SCALE GENOMIC DNA]</scope>
</reference>
<organism evidence="1 2">
    <name type="scientific">Caligus rogercresseyi</name>
    <name type="common">Sea louse</name>
    <dbReference type="NCBI Taxonomy" id="217165"/>
    <lineage>
        <taxon>Eukaryota</taxon>
        <taxon>Metazoa</taxon>
        <taxon>Ecdysozoa</taxon>
        <taxon>Arthropoda</taxon>
        <taxon>Crustacea</taxon>
        <taxon>Multicrustacea</taxon>
        <taxon>Hexanauplia</taxon>
        <taxon>Copepoda</taxon>
        <taxon>Siphonostomatoida</taxon>
        <taxon>Caligidae</taxon>
        <taxon>Caligus</taxon>
    </lineage>
</organism>
<dbReference type="AlphaFoldDB" id="A0A7T8GPY0"/>
<dbReference type="Proteomes" id="UP000595437">
    <property type="component" value="Chromosome 18"/>
</dbReference>
<feature type="non-terminal residue" evidence="1">
    <location>
        <position position="101"/>
    </location>
</feature>
<keyword evidence="2" id="KW-1185">Reference proteome</keyword>
<sequence>VLSNSNAFDTRQDTLSRIRTQIEVLKTRNAETSLELSKCHQAQEAFSVEYYSFVERRKKLSASWVSREAHPDVLKNKGTLDLLEKQIKERYLVLSAQRNEL</sequence>
<gene>
    <name evidence="1" type="ORF">FKW44_023713</name>
</gene>
<accession>A0A7T8GPY0</accession>
<evidence type="ECO:0000313" key="2">
    <source>
        <dbReference type="Proteomes" id="UP000595437"/>
    </source>
</evidence>
<name>A0A7T8GPY0_CALRO</name>
<evidence type="ECO:0000313" key="1">
    <source>
        <dbReference type="EMBL" id="QQP35477.1"/>
    </source>
</evidence>
<proteinExistence type="predicted"/>
<dbReference type="EMBL" id="CP045907">
    <property type="protein sequence ID" value="QQP35477.1"/>
    <property type="molecule type" value="Genomic_DNA"/>
</dbReference>